<dbReference type="AlphaFoldDB" id="A0A8T0N0H6"/>
<comment type="caution">
    <text evidence="3">The sequence shown here is derived from an EMBL/GenBank/DDBJ whole genome shotgun (WGS) entry which is preliminary data.</text>
</comment>
<evidence type="ECO:0000313" key="3">
    <source>
        <dbReference type="EMBL" id="KAG2543261.1"/>
    </source>
</evidence>
<dbReference type="Proteomes" id="UP000823388">
    <property type="component" value="Chromosome 9N"/>
</dbReference>
<gene>
    <name evidence="3" type="ORF">PVAP13_9NG735777</name>
</gene>
<feature type="compositionally biased region" description="Polar residues" evidence="1">
    <location>
        <begin position="45"/>
        <end position="54"/>
    </location>
</feature>
<protein>
    <submittedName>
        <fullName evidence="3">Uncharacterized protein</fullName>
    </submittedName>
</protein>
<keyword evidence="4" id="KW-1185">Reference proteome</keyword>
<organism evidence="3 4">
    <name type="scientific">Panicum virgatum</name>
    <name type="common">Blackwell switchgrass</name>
    <dbReference type="NCBI Taxonomy" id="38727"/>
    <lineage>
        <taxon>Eukaryota</taxon>
        <taxon>Viridiplantae</taxon>
        <taxon>Streptophyta</taxon>
        <taxon>Embryophyta</taxon>
        <taxon>Tracheophyta</taxon>
        <taxon>Spermatophyta</taxon>
        <taxon>Magnoliopsida</taxon>
        <taxon>Liliopsida</taxon>
        <taxon>Poales</taxon>
        <taxon>Poaceae</taxon>
        <taxon>PACMAD clade</taxon>
        <taxon>Panicoideae</taxon>
        <taxon>Panicodae</taxon>
        <taxon>Paniceae</taxon>
        <taxon>Panicinae</taxon>
        <taxon>Panicum</taxon>
        <taxon>Panicum sect. Hiantes</taxon>
    </lineage>
</organism>
<feature type="chain" id="PRO_5035879613" evidence="2">
    <location>
        <begin position="27"/>
        <end position="73"/>
    </location>
</feature>
<evidence type="ECO:0000313" key="4">
    <source>
        <dbReference type="Proteomes" id="UP000823388"/>
    </source>
</evidence>
<proteinExistence type="predicted"/>
<keyword evidence="2" id="KW-0732">Signal</keyword>
<feature type="region of interest" description="Disordered" evidence="1">
    <location>
        <begin position="39"/>
        <end position="73"/>
    </location>
</feature>
<feature type="signal peptide" evidence="2">
    <location>
        <begin position="1"/>
        <end position="26"/>
    </location>
</feature>
<reference evidence="3" key="1">
    <citation type="submission" date="2020-05" db="EMBL/GenBank/DDBJ databases">
        <title>WGS assembly of Panicum virgatum.</title>
        <authorList>
            <person name="Lovell J.T."/>
            <person name="Jenkins J."/>
            <person name="Shu S."/>
            <person name="Juenger T.E."/>
            <person name="Schmutz J."/>
        </authorList>
    </citation>
    <scope>NUCLEOTIDE SEQUENCE</scope>
    <source>
        <strain evidence="3">AP13</strain>
    </source>
</reference>
<evidence type="ECO:0000256" key="1">
    <source>
        <dbReference type="SAM" id="MobiDB-lite"/>
    </source>
</evidence>
<evidence type="ECO:0000256" key="2">
    <source>
        <dbReference type="SAM" id="SignalP"/>
    </source>
</evidence>
<accession>A0A8T0N0H6</accession>
<name>A0A8T0N0H6_PANVG</name>
<sequence length="73" mass="7683">MSSMLYQRKQALPLILILILVLSAQATTIAAFRVLREKSRPQAGGSASLTSSMPGASGCTFDPNNPGGRCPHP</sequence>
<dbReference type="EMBL" id="CM029054">
    <property type="protein sequence ID" value="KAG2543261.1"/>
    <property type="molecule type" value="Genomic_DNA"/>
</dbReference>